<dbReference type="SUPFAM" id="SSF52540">
    <property type="entry name" value="P-loop containing nucleoside triphosphate hydrolases"/>
    <property type="match status" value="1"/>
</dbReference>
<dbReference type="Proteomes" id="UP000594051">
    <property type="component" value="Segment"/>
</dbReference>
<dbReference type="KEGG" id="vg:65128850"/>
<protein>
    <submittedName>
        <fullName evidence="2">Putative ATPase</fullName>
    </submittedName>
</protein>
<proteinExistence type="predicted"/>
<dbReference type="Gene3D" id="3.40.50.300">
    <property type="entry name" value="P-loop containing nucleotide triphosphate hydrolases"/>
    <property type="match status" value="1"/>
</dbReference>
<dbReference type="InterPro" id="IPR003959">
    <property type="entry name" value="ATPase_AAA_core"/>
</dbReference>
<organism evidence="2 3">
    <name type="scientific">uncultured phage cr118_1</name>
    <dbReference type="NCBI Taxonomy" id="2772063"/>
    <lineage>
        <taxon>Viruses</taxon>
        <taxon>Duplodnaviria</taxon>
        <taxon>Heunggongvirae</taxon>
        <taxon>Uroviricota</taxon>
        <taxon>Caudoviricetes</taxon>
        <taxon>Crassvirales</taxon>
        <taxon>Suoliviridae</taxon>
        <taxon>Uncouvirinae</taxon>
        <taxon>Besingivirus</taxon>
        <taxon>Besingivirus coli</taxon>
    </lineage>
</organism>
<evidence type="ECO:0000313" key="2">
    <source>
        <dbReference type="EMBL" id="QOR58379.1"/>
    </source>
</evidence>
<accession>A0A7M1RXL2</accession>
<dbReference type="InterPro" id="IPR027417">
    <property type="entry name" value="P-loop_NTPase"/>
</dbReference>
<dbReference type="GO" id="GO:0016887">
    <property type="term" value="F:ATP hydrolysis activity"/>
    <property type="evidence" value="ECO:0007669"/>
    <property type="project" value="InterPro"/>
</dbReference>
<reference evidence="2 3" key="1">
    <citation type="submission" date="2020-07" db="EMBL/GenBank/DDBJ databases">
        <title>Taxonomic proposal: Crassvirales, a new order of highly abundant and diverse bacterial viruses.</title>
        <authorList>
            <person name="Shkoporov A.N."/>
            <person name="Stockdale S.R."/>
            <person name="Guerin E."/>
            <person name="Ross R.P."/>
            <person name="Hill C."/>
        </authorList>
    </citation>
    <scope>NUCLEOTIDE SEQUENCE [LARGE SCALE GENOMIC DNA]</scope>
</reference>
<dbReference type="Pfam" id="PF00004">
    <property type="entry name" value="AAA"/>
    <property type="match status" value="1"/>
</dbReference>
<evidence type="ECO:0000259" key="1">
    <source>
        <dbReference type="Pfam" id="PF00004"/>
    </source>
</evidence>
<evidence type="ECO:0000313" key="3">
    <source>
        <dbReference type="Proteomes" id="UP000594051"/>
    </source>
</evidence>
<sequence length="322" mass="37254">MTNFIKEGNIITPFPKGIGYDLEPSKVYDLMYEPFGIGKYLKLNGSLNIPKKIYNNSQDKAFISEVLTYFKNTTKQTTGVFLHGKKGTGKTMLCKQIAIASKLPIIIPSSNFPIKSLNNFIKQFGDTPICIIFDEIEKTVNTEDLLTFLDGVESNTKKLVLMTANKTNNINENLWDRPSRIRYVRYFDNNDTSYIKEIIKDKGIEDKDNKIYEYISNNFLDFTIDNILSFLEEYILFGNDNNFDELVANLNISTKKKDAKQLNVDDSVKNVFLKNKELLDNNKEIEKILNEYISLHKNTEKDLLDKVTETEVYENTNNNWFE</sequence>
<keyword evidence="3" id="KW-1185">Reference proteome</keyword>
<dbReference type="EMBL" id="MT774379">
    <property type="protein sequence ID" value="QOR58379.1"/>
    <property type="molecule type" value="Genomic_DNA"/>
</dbReference>
<feature type="domain" description="ATPase AAA-type core" evidence="1">
    <location>
        <begin position="80"/>
        <end position="185"/>
    </location>
</feature>
<dbReference type="GO" id="GO:0005524">
    <property type="term" value="F:ATP binding"/>
    <property type="evidence" value="ECO:0007669"/>
    <property type="project" value="InterPro"/>
</dbReference>
<dbReference type="GeneID" id="65128850"/>
<dbReference type="RefSeq" id="YP_010110537.1">
    <property type="nucleotide sequence ID" value="NC_055872.1"/>
</dbReference>
<name>A0A7M1RXL2_9CAUD</name>